<gene>
    <name evidence="1" type="ORF">MBM_09057</name>
</gene>
<sequence length="201" mass="21736">MIAAQAAESGKFSGHVRGASIIDNHARWLPGYFQNTVGRRKESSETINLAVLHTHSLSKGSCPSALLAILGLLSAPFAVLLCSTRLNSTLLSLGRATRRALPKPHLANKTCAASVLSAARVQQVEDRLWPGAEAQPRKCLRRNYPLKDSRPILRLVSVCKFLLVLARFAIRYAGYDYRSTSAARAKEGNRSIGPAGMSQAA</sequence>
<evidence type="ECO:0000313" key="1">
    <source>
        <dbReference type="EMBL" id="EKD12828.1"/>
    </source>
</evidence>
<dbReference type="HOGENOM" id="CLU_1360668_0_0_1"/>
<proteinExistence type="predicted"/>
<organism evidence="1 2">
    <name type="scientific">Marssonina brunnea f. sp. multigermtubi (strain MB_m1)</name>
    <name type="common">Marssonina leaf spot fungus</name>
    <dbReference type="NCBI Taxonomy" id="1072389"/>
    <lineage>
        <taxon>Eukaryota</taxon>
        <taxon>Fungi</taxon>
        <taxon>Dikarya</taxon>
        <taxon>Ascomycota</taxon>
        <taxon>Pezizomycotina</taxon>
        <taxon>Leotiomycetes</taxon>
        <taxon>Helotiales</taxon>
        <taxon>Drepanopezizaceae</taxon>
        <taxon>Drepanopeziza</taxon>
    </lineage>
</organism>
<dbReference type="AlphaFoldDB" id="K1WVV9"/>
<evidence type="ECO:0000313" key="2">
    <source>
        <dbReference type="Proteomes" id="UP000006753"/>
    </source>
</evidence>
<keyword evidence="2" id="KW-1185">Reference proteome</keyword>
<dbReference type="Proteomes" id="UP000006753">
    <property type="component" value="Unassembled WGS sequence"/>
</dbReference>
<dbReference type="InParanoid" id="K1WVV9"/>
<protein>
    <submittedName>
        <fullName evidence="1">Uncharacterized protein</fullName>
    </submittedName>
</protein>
<accession>K1WVV9</accession>
<reference evidence="1 2" key="1">
    <citation type="journal article" date="2012" name="BMC Genomics">
        <title>Sequencing the genome of Marssonina brunnea reveals fungus-poplar co-evolution.</title>
        <authorList>
            <person name="Zhu S."/>
            <person name="Cao Y.-Z."/>
            <person name="Jiang C."/>
            <person name="Tan B.-Y."/>
            <person name="Wang Z."/>
            <person name="Feng S."/>
            <person name="Zhang L."/>
            <person name="Su X.-H."/>
            <person name="Brejova B."/>
            <person name="Vinar T."/>
            <person name="Xu M."/>
            <person name="Wang M.-X."/>
            <person name="Zhang S.-G."/>
            <person name="Huang M.-R."/>
            <person name="Wu R."/>
            <person name="Zhou Y."/>
        </authorList>
    </citation>
    <scope>NUCLEOTIDE SEQUENCE [LARGE SCALE GENOMIC DNA]</scope>
    <source>
        <strain evidence="1 2">MB_m1</strain>
    </source>
</reference>
<dbReference type="EMBL" id="JH921454">
    <property type="protein sequence ID" value="EKD12828.1"/>
    <property type="molecule type" value="Genomic_DNA"/>
</dbReference>
<name>K1WVV9_MARBU</name>
<dbReference type="KEGG" id="mbe:MBM_09057"/>